<sequence>MIQLGFRTLQMRRRITRSRCCVRNYVRDTMAHGSTKPTGRPRILNDRDERSVVRPQPHRECLGLFARAVYSPGKQFQIVAELKDAVWDKIQPTYLESLTTSRNNRLFQVMRKFEGPSSY</sequence>
<dbReference type="AlphaFoldDB" id="A0A8R1E776"/>
<feature type="compositionally biased region" description="Basic and acidic residues" evidence="1">
    <location>
        <begin position="43"/>
        <end position="52"/>
    </location>
</feature>
<organism evidence="2 3">
    <name type="scientific">Caenorhabditis japonica</name>
    <dbReference type="NCBI Taxonomy" id="281687"/>
    <lineage>
        <taxon>Eukaryota</taxon>
        <taxon>Metazoa</taxon>
        <taxon>Ecdysozoa</taxon>
        <taxon>Nematoda</taxon>
        <taxon>Chromadorea</taxon>
        <taxon>Rhabditida</taxon>
        <taxon>Rhabditina</taxon>
        <taxon>Rhabditomorpha</taxon>
        <taxon>Rhabditoidea</taxon>
        <taxon>Rhabditidae</taxon>
        <taxon>Peloderinae</taxon>
        <taxon>Caenorhabditis</taxon>
    </lineage>
</organism>
<feature type="region of interest" description="Disordered" evidence="1">
    <location>
        <begin position="31"/>
        <end position="52"/>
    </location>
</feature>
<dbReference type="EnsemblMetazoa" id="CJA27381b.1">
    <property type="protein sequence ID" value="CJA27381b.1"/>
    <property type="gene ID" value="WBGene00182953"/>
</dbReference>
<reference evidence="2" key="2">
    <citation type="submission" date="2022-06" db="UniProtKB">
        <authorList>
            <consortium name="EnsemblMetazoa"/>
        </authorList>
    </citation>
    <scope>IDENTIFICATION</scope>
    <source>
        <strain evidence="2">DF5081</strain>
    </source>
</reference>
<protein>
    <submittedName>
        <fullName evidence="2">Uncharacterized protein</fullName>
    </submittedName>
</protein>
<accession>A0A8R1E776</accession>
<name>A0A8R1E776_CAEJA</name>
<proteinExistence type="predicted"/>
<dbReference type="Proteomes" id="UP000005237">
    <property type="component" value="Unassembled WGS sequence"/>
</dbReference>
<reference evidence="3" key="1">
    <citation type="submission" date="2010-08" db="EMBL/GenBank/DDBJ databases">
        <authorList>
            <consortium name="Caenorhabditis japonica Sequencing Consortium"/>
            <person name="Wilson R.K."/>
        </authorList>
    </citation>
    <scope>NUCLEOTIDE SEQUENCE [LARGE SCALE GENOMIC DNA]</scope>
    <source>
        <strain evidence="3">DF5081</strain>
    </source>
</reference>
<keyword evidence="3" id="KW-1185">Reference proteome</keyword>
<evidence type="ECO:0000313" key="2">
    <source>
        <dbReference type="EnsemblMetazoa" id="CJA27381b.1"/>
    </source>
</evidence>
<evidence type="ECO:0000256" key="1">
    <source>
        <dbReference type="SAM" id="MobiDB-lite"/>
    </source>
</evidence>
<evidence type="ECO:0000313" key="3">
    <source>
        <dbReference type="Proteomes" id="UP000005237"/>
    </source>
</evidence>
<dbReference type="Gene3D" id="1.10.10.60">
    <property type="entry name" value="Homeodomain-like"/>
    <property type="match status" value="1"/>
</dbReference>